<dbReference type="InterPro" id="IPR000119">
    <property type="entry name" value="Hist_DNA-bd"/>
</dbReference>
<proteinExistence type="inferred from homology"/>
<feature type="compositionally biased region" description="Acidic residues" evidence="3">
    <location>
        <begin position="69"/>
        <end position="87"/>
    </location>
</feature>
<keyword evidence="2" id="KW-0238">DNA-binding</keyword>
<dbReference type="Gene3D" id="4.10.520.10">
    <property type="entry name" value="IHF-like DNA-binding proteins"/>
    <property type="match status" value="1"/>
</dbReference>
<dbReference type="Proteomes" id="UP000000692">
    <property type="component" value="Chromosome"/>
</dbReference>
<reference evidence="4 5" key="1">
    <citation type="journal article" date="2011" name="J. Bacteriol.">
        <title>Complete genome sequence of the industrial strain Ketogulonicigenium vulgare WSH-001.</title>
        <authorList>
            <person name="Liu L."/>
            <person name="Li Y."/>
            <person name="Zhang J."/>
            <person name="Zhou Z."/>
            <person name="Liu J."/>
            <person name="Li X."/>
            <person name="Zhou J."/>
            <person name="Du G."/>
            <person name="Wang L."/>
            <person name="Chen J."/>
        </authorList>
    </citation>
    <scope>NUCLEOTIDE SEQUENCE [LARGE SCALE GENOMIC DNA]</scope>
    <source>
        <strain evidence="4 5">WSH-001</strain>
    </source>
</reference>
<accession>F9Y6E5</accession>
<dbReference type="Pfam" id="PF00216">
    <property type="entry name" value="Bac_DNA_binding"/>
    <property type="match status" value="1"/>
</dbReference>
<dbReference type="RefSeq" id="WP_013384348.1">
    <property type="nucleotide sequence ID" value="NC_017384.1"/>
</dbReference>
<gene>
    <name evidence="4" type="ordered locus">KVU_1052</name>
</gene>
<dbReference type="EMBL" id="CP002018">
    <property type="protein sequence ID" value="AEM40891.1"/>
    <property type="molecule type" value="Genomic_DNA"/>
</dbReference>
<dbReference type="SUPFAM" id="SSF47729">
    <property type="entry name" value="IHF-like DNA-binding proteins"/>
    <property type="match status" value="1"/>
</dbReference>
<dbReference type="KEGG" id="kvl:KVU_1052"/>
<comment type="similarity">
    <text evidence="1">Belongs to the bacterial histone-like protein family.</text>
</comment>
<evidence type="ECO:0000313" key="4">
    <source>
        <dbReference type="EMBL" id="AEM40891.1"/>
    </source>
</evidence>
<dbReference type="HOGENOM" id="CLU_1501573_0_0_5"/>
<evidence type="ECO:0000256" key="2">
    <source>
        <dbReference type="ARBA" id="ARBA00023125"/>
    </source>
</evidence>
<feature type="compositionally biased region" description="Low complexity" evidence="3">
    <location>
        <begin position="58"/>
        <end position="68"/>
    </location>
</feature>
<evidence type="ECO:0000313" key="5">
    <source>
        <dbReference type="Proteomes" id="UP000000692"/>
    </source>
</evidence>
<sequence length="179" mass="19048">MSQIDQIRPVDDEVTFAPVAQPKAKLPPSAQARGVKFVTVMTRSGIFLEEVVPGSVRAAAEASAAASEPEFDEVPEDDDEDADDEVEVKDSAAAEPKAAKNQLRKADLVSQVAAEVSLPVGTVRKVMEAALAAMAEALAEDKELVLAPLGKVAVKARKEREKGPVLTLRLIPTPEKEPK</sequence>
<keyword evidence="5" id="KW-1185">Reference proteome</keyword>
<dbReference type="AlphaFoldDB" id="F9Y6E5"/>
<dbReference type="GO" id="GO:0003677">
    <property type="term" value="F:DNA binding"/>
    <property type="evidence" value="ECO:0007669"/>
    <property type="project" value="UniProtKB-KW"/>
</dbReference>
<feature type="region of interest" description="Disordered" evidence="3">
    <location>
        <begin position="58"/>
        <end position="101"/>
    </location>
</feature>
<organism evidence="4 5">
    <name type="scientific">Ketogulonicigenium vulgare (strain WSH-001)</name>
    <dbReference type="NCBI Taxonomy" id="759362"/>
    <lineage>
        <taxon>Bacteria</taxon>
        <taxon>Pseudomonadati</taxon>
        <taxon>Pseudomonadota</taxon>
        <taxon>Alphaproteobacteria</taxon>
        <taxon>Rhodobacterales</taxon>
        <taxon>Roseobacteraceae</taxon>
        <taxon>Ketogulonicigenium</taxon>
    </lineage>
</organism>
<protein>
    <submittedName>
        <fullName evidence="4">Uncharacterized protein</fullName>
    </submittedName>
</protein>
<name>F9Y6E5_KETVW</name>
<dbReference type="InterPro" id="IPR010992">
    <property type="entry name" value="IHF-like_DNA-bd_dom_sf"/>
</dbReference>
<evidence type="ECO:0000256" key="1">
    <source>
        <dbReference type="ARBA" id="ARBA00010529"/>
    </source>
</evidence>
<dbReference type="GO" id="GO:0030527">
    <property type="term" value="F:structural constituent of chromatin"/>
    <property type="evidence" value="ECO:0007669"/>
    <property type="project" value="InterPro"/>
</dbReference>
<evidence type="ECO:0000256" key="3">
    <source>
        <dbReference type="SAM" id="MobiDB-lite"/>
    </source>
</evidence>